<keyword evidence="4 6" id="KW-0238">DNA-binding</keyword>
<evidence type="ECO:0000313" key="9">
    <source>
        <dbReference type="EMBL" id="MDC8758371.1"/>
    </source>
</evidence>
<keyword evidence="2 6" id="KW-0805">Transcription regulation</keyword>
<dbReference type="InterPro" id="IPR007627">
    <property type="entry name" value="RNA_pol_sigma70_r2"/>
</dbReference>
<proteinExistence type="inferred from homology"/>
<evidence type="ECO:0000256" key="2">
    <source>
        <dbReference type="ARBA" id="ARBA00023015"/>
    </source>
</evidence>
<accession>A0ABT5K074</accession>
<comment type="caution">
    <text evidence="9">The sequence shown here is derived from an EMBL/GenBank/DDBJ whole genome shotgun (WGS) entry which is preliminary data.</text>
</comment>
<keyword evidence="5 6" id="KW-0804">Transcription</keyword>
<evidence type="ECO:0000259" key="8">
    <source>
        <dbReference type="Pfam" id="PF08281"/>
    </source>
</evidence>
<evidence type="ECO:0000256" key="5">
    <source>
        <dbReference type="ARBA" id="ARBA00023163"/>
    </source>
</evidence>
<protein>
    <recommendedName>
        <fullName evidence="6">RNA polymerase sigma factor</fullName>
    </recommendedName>
</protein>
<dbReference type="EMBL" id="JAQQXR010000004">
    <property type="protein sequence ID" value="MDC8758371.1"/>
    <property type="molecule type" value="Genomic_DNA"/>
</dbReference>
<dbReference type="CDD" id="cd06171">
    <property type="entry name" value="Sigma70_r4"/>
    <property type="match status" value="1"/>
</dbReference>
<evidence type="ECO:0000256" key="3">
    <source>
        <dbReference type="ARBA" id="ARBA00023082"/>
    </source>
</evidence>
<name>A0ABT5K074_9BURK</name>
<evidence type="ECO:0000256" key="6">
    <source>
        <dbReference type="RuleBase" id="RU000716"/>
    </source>
</evidence>
<dbReference type="Gene3D" id="1.10.10.10">
    <property type="entry name" value="Winged helix-like DNA-binding domain superfamily/Winged helix DNA-binding domain"/>
    <property type="match status" value="1"/>
</dbReference>
<dbReference type="PANTHER" id="PTHR43133:SF8">
    <property type="entry name" value="RNA POLYMERASE SIGMA FACTOR HI_1459-RELATED"/>
    <property type="match status" value="1"/>
</dbReference>
<dbReference type="Proteomes" id="UP001221208">
    <property type="component" value="Unassembled WGS sequence"/>
</dbReference>
<dbReference type="RefSeq" id="WP_273671046.1">
    <property type="nucleotide sequence ID" value="NZ_JAQQXR010000004.1"/>
</dbReference>
<dbReference type="Pfam" id="PF08281">
    <property type="entry name" value="Sigma70_r4_2"/>
    <property type="match status" value="1"/>
</dbReference>
<organism evidence="9 10">
    <name type="scientific">Janthinobacterium fluminis</name>
    <dbReference type="NCBI Taxonomy" id="2987524"/>
    <lineage>
        <taxon>Bacteria</taxon>
        <taxon>Pseudomonadati</taxon>
        <taxon>Pseudomonadota</taxon>
        <taxon>Betaproteobacteria</taxon>
        <taxon>Burkholderiales</taxon>
        <taxon>Oxalobacteraceae</taxon>
        <taxon>Janthinobacterium</taxon>
    </lineage>
</organism>
<dbReference type="SUPFAM" id="SSF88946">
    <property type="entry name" value="Sigma2 domain of RNA polymerase sigma factors"/>
    <property type="match status" value="1"/>
</dbReference>
<evidence type="ECO:0000313" key="10">
    <source>
        <dbReference type="Proteomes" id="UP001221208"/>
    </source>
</evidence>
<dbReference type="InterPro" id="IPR013249">
    <property type="entry name" value="RNA_pol_sigma70_r4_t2"/>
</dbReference>
<dbReference type="PANTHER" id="PTHR43133">
    <property type="entry name" value="RNA POLYMERASE ECF-TYPE SIGMA FACTO"/>
    <property type="match status" value="1"/>
</dbReference>
<evidence type="ECO:0000256" key="1">
    <source>
        <dbReference type="ARBA" id="ARBA00010641"/>
    </source>
</evidence>
<dbReference type="InterPro" id="IPR014284">
    <property type="entry name" value="RNA_pol_sigma-70_dom"/>
</dbReference>
<dbReference type="Pfam" id="PF04542">
    <property type="entry name" value="Sigma70_r2"/>
    <property type="match status" value="1"/>
</dbReference>
<dbReference type="NCBIfam" id="TIGR02937">
    <property type="entry name" value="sigma70-ECF"/>
    <property type="match status" value="1"/>
</dbReference>
<dbReference type="Gene3D" id="1.10.1740.10">
    <property type="match status" value="1"/>
</dbReference>
<evidence type="ECO:0000256" key="4">
    <source>
        <dbReference type="ARBA" id="ARBA00023125"/>
    </source>
</evidence>
<keyword evidence="10" id="KW-1185">Reference proteome</keyword>
<dbReference type="SUPFAM" id="SSF88659">
    <property type="entry name" value="Sigma3 and sigma4 domains of RNA polymerase sigma factors"/>
    <property type="match status" value="1"/>
</dbReference>
<evidence type="ECO:0000259" key="7">
    <source>
        <dbReference type="Pfam" id="PF04542"/>
    </source>
</evidence>
<comment type="similarity">
    <text evidence="1 6">Belongs to the sigma-70 factor family. ECF subfamily.</text>
</comment>
<feature type="domain" description="RNA polymerase sigma-70 region 2" evidence="7">
    <location>
        <begin position="22"/>
        <end position="90"/>
    </location>
</feature>
<dbReference type="InterPro" id="IPR013324">
    <property type="entry name" value="RNA_pol_sigma_r3/r4-like"/>
</dbReference>
<sequence>MDITDLLKRISAGDRQAFAGIVAHYQRPLFGFLGRMALGQGQAEEVAQETFLRAWQKLGEYRPERAGFSTWLFTIARNLALHELERAARRNELGGAGDLPEPACERPQPPEALALARQQRRLQGALRRLPLADRGALALAYNHELELAEVARIEGCSVAAIKTRLHRAKEKLRQLLLEDSDG</sequence>
<dbReference type="InterPro" id="IPR013325">
    <property type="entry name" value="RNA_pol_sigma_r2"/>
</dbReference>
<dbReference type="InterPro" id="IPR000838">
    <property type="entry name" value="RNA_pol_sigma70_ECF_CS"/>
</dbReference>
<reference evidence="9 10" key="1">
    <citation type="submission" date="2022-10" db="EMBL/GenBank/DDBJ databases">
        <title>Janthinobacterium sp. hw3 Genome sequencing.</title>
        <authorList>
            <person name="Park S."/>
        </authorList>
    </citation>
    <scope>NUCLEOTIDE SEQUENCE [LARGE SCALE GENOMIC DNA]</scope>
    <source>
        <strain evidence="10">hw3</strain>
    </source>
</reference>
<dbReference type="PROSITE" id="PS01063">
    <property type="entry name" value="SIGMA70_ECF"/>
    <property type="match status" value="1"/>
</dbReference>
<dbReference type="InterPro" id="IPR036388">
    <property type="entry name" value="WH-like_DNA-bd_sf"/>
</dbReference>
<keyword evidence="3 6" id="KW-0731">Sigma factor</keyword>
<feature type="domain" description="RNA polymerase sigma factor 70 region 4 type 2" evidence="8">
    <location>
        <begin position="120"/>
        <end position="172"/>
    </location>
</feature>
<dbReference type="InterPro" id="IPR039425">
    <property type="entry name" value="RNA_pol_sigma-70-like"/>
</dbReference>
<gene>
    <name evidence="9" type="ORF">OIK44_12320</name>
</gene>